<comment type="caution">
    <text evidence="7">The sequence shown here is derived from an EMBL/GenBank/DDBJ whole genome shotgun (WGS) entry which is preliminary data.</text>
</comment>
<dbReference type="Pfam" id="PF13432">
    <property type="entry name" value="TPR_16"/>
    <property type="match status" value="1"/>
</dbReference>
<dbReference type="SMART" id="SM00028">
    <property type="entry name" value="TPR"/>
    <property type="match status" value="6"/>
</dbReference>
<dbReference type="InterPro" id="IPR044624">
    <property type="entry name" value="Mbb1-like"/>
</dbReference>
<proteinExistence type="predicted"/>
<dbReference type="GO" id="GO:0003727">
    <property type="term" value="F:single-stranded RNA binding"/>
    <property type="evidence" value="ECO:0007669"/>
    <property type="project" value="TreeGrafter"/>
</dbReference>
<evidence type="ECO:0000256" key="6">
    <source>
        <dbReference type="SAM" id="MobiDB-lite"/>
    </source>
</evidence>
<dbReference type="GO" id="GO:0003729">
    <property type="term" value="F:mRNA binding"/>
    <property type="evidence" value="ECO:0007669"/>
    <property type="project" value="InterPro"/>
</dbReference>
<evidence type="ECO:0000256" key="3">
    <source>
        <dbReference type="ARBA" id="ARBA00022737"/>
    </source>
</evidence>
<keyword evidence="5" id="KW-0539">Nucleus</keyword>
<dbReference type="InterPro" id="IPR019734">
    <property type="entry name" value="TPR_rpt"/>
</dbReference>
<reference evidence="7" key="2">
    <citation type="submission" date="2020-11" db="EMBL/GenBank/DDBJ databases">
        <authorList>
            <person name="Cecchin M."/>
            <person name="Marcolungo L."/>
            <person name="Rossato M."/>
            <person name="Girolomoni L."/>
            <person name="Cosentino E."/>
            <person name="Cuine S."/>
            <person name="Li-Beisson Y."/>
            <person name="Delledonne M."/>
            <person name="Ballottari M."/>
        </authorList>
    </citation>
    <scope>NUCLEOTIDE SEQUENCE</scope>
    <source>
        <strain evidence="7">211/11P</strain>
        <tissue evidence="7">Whole cell</tissue>
    </source>
</reference>
<dbReference type="GO" id="GO:0006417">
    <property type="term" value="P:regulation of translation"/>
    <property type="evidence" value="ECO:0007669"/>
    <property type="project" value="TreeGrafter"/>
</dbReference>
<dbReference type="EMBL" id="SIDB01000002">
    <property type="protein sequence ID" value="KAI3436107.1"/>
    <property type="molecule type" value="Genomic_DNA"/>
</dbReference>
<evidence type="ECO:0000256" key="5">
    <source>
        <dbReference type="ARBA" id="ARBA00023242"/>
    </source>
</evidence>
<evidence type="ECO:0000256" key="2">
    <source>
        <dbReference type="ARBA" id="ARBA00022664"/>
    </source>
</evidence>
<evidence type="ECO:0000256" key="1">
    <source>
        <dbReference type="ARBA" id="ARBA00004123"/>
    </source>
</evidence>
<evidence type="ECO:0008006" key="9">
    <source>
        <dbReference type="Google" id="ProtNLM"/>
    </source>
</evidence>
<evidence type="ECO:0000256" key="4">
    <source>
        <dbReference type="ARBA" id="ARBA00023187"/>
    </source>
</evidence>
<sequence length="598" mass="67695">MRLTPVGERSQICSTSGRGVAENTIAWCSKSRRVAAAANSSSHRGKQQPSQPTQQTAAAGRASAHVATAAYSPALSFATSTAEVEAEAQRVQQQPWPQYDDQQQELPLPEAAGGRQRDADGILRQRQRPLKINLDLALYHARQKRLAANACRNRHDRSRIMRGVEAALRRCNALFPEDGRPYVSLGKLFVQQRRYDEALAIYEEGCTATGGTNAHIWSAWAYLAAKLKNVSLARKLYDAAIVANPMHAAAWHGWGLLEKEQENYLRARDLWLKGIQALRSRPNSYLYQSLAVLAAEMDCTDEARKWFREGTRTVMGKESHALWQAWALMEQRQGDNSIVRALYKRGLEVSPRSRYTFLSWALWEKQEGNLEEARRLLKEGAQRNPRDPAILQAWALLEAEQDNVEEARRLFKRASKADPKHLYVWQAWGCMEYRHQQYDTARDLFQQGIWASPPRDPSVCLVFQAWAVLERDAGNTQLARELLKCAIKADPKSEPSWLVWAEMEEDLGFIQRGIELRRYNMEERTEVVKPANFGTIGTSGKSAGILTPVFEQIARWFQRYEAASSGGQGDSSGLPDLLPVEVRAEELPRQSSRRPSRR</sequence>
<accession>A0A9D4TW05</accession>
<dbReference type="InterPro" id="IPR059164">
    <property type="entry name" value="HAT_PRP39_C"/>
</dbReference>
<reference evidence="7" key="1">
    <citation type="journal article" date="2019" name="Plant J.">
        <title>Chlorella vulgaris genome assembly and annotation reveals the molecular basis for metabolic acclimation to high light conditions.</title>
        <authorList>
            <person name="Cecchin M."/>
            <person name="Marcolungo L."/>
            <person name="Rossato M."/>
            <person name="Girolomoni L."/>
            <person name="Cosentino E."/>
            <person name="Cuine S."/>
            <person name="Li-Beisson Y."/>
            <person name="Delledonne M."/>
            <person name="Ballottari M."/>
        </authorList>
    </citation>
    <scope>NUCLEOTIDE SEQUENCE</scope>
    <source>
        <strain evidence="7">211/11P</strain>
    </source>
</reference>
<dbReference type="SMART" id="SM00386">
    <property type="entry name" value="HAT"/>
    <property type="match status" value="8"/>
</dbReference>
<dbReference type="GO" id="GO:0006397">
    <property type="term" value="P:mRNA processing"/>
    <property type="evidence" value="ECO:0007669"/>
    <property type="project" value="InterPro"/>
</dbReference>
<evidence type="ECO:0000313" key="7">
    <source>
        <dbReference type="EMBL" id="KAI3436107.1"/>
    </source>
</evidence>
<feature type="region of interest" description="Disordered" evidence="6">
    <location>
        <begin position="564"/>
        <end position="598"/>
    </location>
</feature>
<dbReference type="OrthoDB" id="541719at2759"/>
<gene>
    <name evidence="7" type="ORF">D9Q98_002165</name>
</gene>
<dbReference type="Pfam" id="PF23241">
    <property type="entry name" value="HAT_PRP39_C"/>
    <property type="match status" value="1"/>
</dbReference>
<keyword evidence="4" id="KW-0508">mRNA splicing</keyword>
<dbReference type="InterPro" id="IPR003107">
    <property type="entry name" value="HAT"/>
</dbReference>
<dbReference type="PANTHER" id="PTHR44917:SF1">
    <property type="entry name" value="PROTEIN HIGH CHLOROPHYLL FLUORESCENT 107"/>
    <property type="match status" value="1"/>
</dbReference>
<comment type="subcellular location">
    <subcellularLocation>
        <location evidence="1">Nucleus</location>
    </subcellularLocation>
</comment>
<dbReference type="AlphaFoldDB" id="A0A9D4TW05"/>
<organism evidence="7 8">
    <name type="scientific">Chlorella vulgaris</name>
    <name type="common">Green alga</name>
    <dbReference type="NCBI Taxonomy" id="3077"/>
    <lineage>
        <taxon>Eukaryota</taxon>
        <taxon>Viridiplantae</taxon>
        <taxon>Chlorophyta</taxon>
        <taxon>core chlorophytes</taxon>
        <taxon>Trebouxiophyceae</taxon>
        <taxon>Chlorellales</taxon>
        <taxon>Chlorellaceae</taxon>
        <taxon>Chlorella clade</taxon>
        <taxon>Chlorella</taxon>
    </lineage>
</organism>
<keyword evidence="2" id="KW-0507">mRNA processing</keyword>
<dbReference type="Proteomes" id="UP001055712">
    <property type="component" value="Unassembled WGS sequence"/>
</dbReference>
<keyword evidence="8" id="KW-1185">Reference proteome</keyword>
<protein>
    <recommendedName>
        <fullName evidence="9">PsbB mRNA maturation factor Mbb1</fullName>
    </recommendedName>
</protein>
<feature type="region of interest" description="Disordered" evidence="6">
    <location>
        <begin position="37"/>
        <end position="64"/>
    </location>
</feature>
<dbReference type="PANTHER" id="PTHR44917">
    <property type="entry name" value="PROTEIN HIGH CHLOROPHYLL FLUORESCENT 107"/>
    <property type="match status" value="1"/>
</dbReference>
<name>A0A9D4TW05_CHLVU</name>
<dbReference type="InterPro" id="IPR011990">
    <property type="entry name" value="TPR-like_helical_dom_sf"/>
</dbReference>
<keyword evidence="3" id="KW-0677">Repeat</keyword>
<evidence type="ECO:0000313" key="8">
    <source>
        <dbReference type="Proteomes" id="UP001055712"/>
    </source>
</evidence>
<dbReference type="Gene3D" id="1.25.40.10">
    <property type="entry name" value="Tetratricopeptide repeat domain"/>
    <property type="match status" value="2"/>
</dbReference>
<dbReference type="SUPFAM" id="SSF48452">
    <property type="entry name" value="TPR-like"/>
    <property type="match status" value="2"/>
</dbReference>
<feature type="compositionally biased region" description="Low complexity" evidence="6">
    <location>
        <begin position="37"/>
        <end position="59"/>
    </location>
</feature>